<dbReference type="SUPFAM" id="SSF81324">
    <property type="entry name" value="Voltage-gated potassium channels"/>
    <property type="match status" value="1"/>
</dbReference>
<evidence type="ECO:0000256" key="1">
    <source>
        <dbReference type="SAM" id="Phobius"/>
    </source>
</evidence>
<organism evidence="3">
    <name type="scientific">Candidatus Tenderia electrophaga</name>
    <dbReference type="NCBI Taxonomy" id="1748243"/>
    <lineage>
        <taxon>Bacteria</taxon>
        <taxon>Pseudomonadati</taxon>
        <taxon>Pseudomonadota</taxon>
        <taxon>Gammaproteobacteria</taxon>
        <taxon>Candidatus Tenderiales</taxon>
        <taxon>Candidatus Tenderiaceae</taxon>
        <taxon>Candidatus Tenderia</taxon>
    </lineage>
</organism>
<name>A0A832N5S9_9GAMM</name>
<evidence type="ECO:0000313" key="3">
    <source>
        <dbReference type="EMBL" id="HHJ81110.1"/>
    </source>
</evidence>
<protein>
    <submittedName>
        <fullName evidence="3">Potassium transporter TrkA</fullName>
    </submittedName>
</protein>
<feature type="domain" description="Potassium channel" evidence="2">
    <location>
        <begin position="18"/>
        <end position="82"/>
    </location>
</feature>
<feature type="transmembrane region" description="Helical" evidence="1">
    <location>
        <begin position="45"/>
        <end position="66"/>
    </location>
</feature>
<feature type="transmembrane region" description="Helical" evidence="1">
    <location>
        <begin position="12"/>
        <end position="33"/>
    </location>
</feature>
<sequence length="86" mass="9806">MHKIFALVLRRMRAPLIVLISAYAISILGLVLIPGVDDQGNPWNMSFFHAFYFVSYMATTIGFGEIPFEFTNGQRLWTTIAMYLTV</sequence>
<dbReference type="Proteomes" id="UP000885832">
    <property type="component" value="Unassembled WGS sequence"/>
</dbReference>
<dbReference type="Pfam" id="PF07885">
    <property type="entry name" value="Ion_trans_2"/>
    <property type="match status" value="1"/>
</dbReference>
<dbReference type="Gene3D" id="1.10.287.70">
    <property type="match status" value="1"/>
</dbReference>
<proteinExistence type="predicted"/>
<keyword evidence="1" id="KW-1133">Transmembrane helix</keyword>
<evidence type="ECO:0000259" key="2">
    <source>
        <dbReference type="Pfam" id="PF07885"/>
    </source>
</evidence>
<gene>
    <name evidence="3" type="ORF">ENJ65_05710</name>
</gene>
<dbReference type="AlphaFoldDB" id="A0A832N5S9"/>
<reference evidence="3" key="1">
    <citation type="journal article" date="2020" name="mSystems">
        <title>Genome- and Community-Level Interaction Insights into Carbon Utilization and Element Cycling Functions of Hydrothermarchaeota in Hydrothermal Sediment.</title>
        <authorList>
            <person name="Zhou Z."/>
            <person name="Liu Y."/>
            <person name="Xu W."/>
            <person name="Pan J."/>
            <person name="Luo Z.H."/>
            <person name="Li M."/>
        </authorList>
    </citation>
    <scope>NUCLEOTIDE SEQUENCE [LARGE SCALE GENOMIC DNA]</scope>
    <source>
        <strain evidence="3">HyVt-505</strain>
    </source>
</reference>
<comment type="caution">
    <text evidence="3">The sequence shown here is derived from an EMBL/GenBank/DDBJ whole genome shotgun (WGS) entry which is preliminary data.</text>
</comment>
<feature type="non-terminal residue" evidence="3">
    <location>
        <position position="86"/>
    </location>
</feature>
<dbReference type="EMBL" id="DRNF01000361">
    <property type="protein sequence ID" value="HHJ81110.1"/>
    <property type="molecule type" value="Genomic_DNA"/>
</dbReference>
<accession>A0A832N5S9</accession>
<keyword evidence="1" id="KW-0812">Transmembrane</keyword>
<dbReference type="InterPro" id="IPR013099">
    <property type="entry name" value="K_chnl_dom"/>
</dbReference>
<keyword evidence="1" id="KW-0472">Membrane</keyword>